<dbReference type="AlphaFoldDB" id="A0A8J8TEG8"/>
<name>A0A8J8TEG8_9ARCH</name>
<evidence type="ECO:0000313" key="1">
    <source>
        <dbReference type="EMBL" id="TQS82997.1"/>
    </source>
</evidence>
<organism evidence="1 2">
    <name type="scientific">Candidatus Methanomassiliicoccus intestinalis</name>
    <dbReference type="NCBI Taxonomy" id="1406512"/>
    <lineage>
        <taxon>Archaea</taxon>
        <taxon>Methanobacteriati</taxon>
        <taxon>Thermoplasmatota</taxon>
        <taxon>Thermoplasmata</taxon>
        <taxon>Methanomassiliicoccales</taxon>
        <taxon>Methanomassiliicoccaceae</taxon>
        <taxon>Methanomassiliicoccus</taxon>
    </lineage>
</organism>
<proteinExistence type="predicted"/>
<reference evidence="1" key="1">
    <citation type="submission" date="2016-03" db="EMBL/GenBank/DDBJ databases">
        <authorList>
            <person name="Borrel G."/>
            <person name="Mccann A."/>
            <person name="O'Toole P.W."/>
        </authorList>
    </citation>
    <scope>NUCLEOTIDE SEQUENCE</scope>
    <source>
        <strain evidence="1">183</strain>
    </source>
</reference>
<sequence>MKDINKENVTLLDVLVSLPDSSSVNGITPAKLSIKYNISETSSKRALDILVEMGLASVLECETYIESSESEDFLRVLNALQLSLVG</sequence>
<protein>
    <submittedName>
        <fullName evidence="1">Uncharacterized protein</fullName>
    </submittedName>
</protein>
<accession>A0A8J8TEG8</accession>
<dbReference type="Proteomes" id="UP000752814">
    <property type="component" value="Unassembled WGS sequence"/>
</dbReference>
<evidence type="ECO:0000313" key="2">
    <source>
        <dbReference type="Proteomes" id="UP000752814"/>
    </source>
</evidence>
<gene>
    <name evidence="1" type="ORF">A3207_03390</name>
</gene>
<dbReference type="EMBL" id="LVVT01000014">
    <property type="protein sequence ID" value="TQS82997.1"/>
    <property type="molecule type" value="Genomic_DNA"/>
</dbReference>
<comment type="caution">
    <text evidence="1">The sequence shown here is derived from an EMBL/GenBank/DDBJ whole genome shotgun (WGS) entry which is preliminary data.</text>
</comment>
<dbReference type="RefSeq" id="WP_400194722.1">
    <property type="nucleotide sequence ID" value="NZ_CAYAYE010000014.1"/>
</dbReference>